<name>A0A077AS52_9PROT</name>
<comment type="similarity">
    <text evidence="2">Belongs to the peptidase S49 family.</text>
</comment>
<feature type="active site" description="Proton donor/acceptor" evidence="7">
    <location>
        <position position="196"/>
    </location>
</feature>
<reference evidence="10 11" key="1">
    <citation type="submission" date="2014-07" db="EMBL/GenBank/DDBJ databases">
        <title>Comparative genomic insights into amoeba endosymbionts belonging to the families of Holosporaceae and Candidatus Midichloriaceae within Rickettsiales.</title>
        <authorList>
            <person name="Wang Z."/>
            <person name="Wu M."/>
        </authorList>
    </citation>
    <scope>NUCLEOTIDE SEQUENCE [LARGE SCALE GENOMIC DNA]</scope>
    <source>
        <strain evidence="10">PRA3</strain>
    </source>
</reference>
<evidence type="ECO:0000256" key="3">
    <source>
        <dbReference type="ARBA" id="ARBA00022670"/>
    </source>
</evidence>
<evidence type="ECO:0000256" key="7">
    <source>
        <dbReference type="PIRSR" id="PIRSR001217-1"/>
    </source>
</evidence>
<evidence type="ECO:0000256" key="5">
    <source>
        <dbReference type="ARBA" id="ARBA00022825"/>
    </source>
</evidence>
<evidence type="ECO:0000256" key="2">
    <source>
        <dbReference type="ARBA" id="ARBA00008683"/>
    </source>
</evidence>
<evidence type="ECO:0000259" key="9">
    <source>
        <dbReference type="Pfam" id="PF01343"/>
    </source>
</evidence>
<dbReference type="Gene3D" id="3.90.226.10">
    <property type="entry name" value="2-enoyl-CoA Hydratase, Chain A, domain 1"/>
    <property type="match status" value="2"/>
</dbReference>
<feature type="active site" description="Nucleophile" evidence="7">
    <location>
        <position position="388"/>
    </location>
</feature>
<dbReference type="NCBIfam" id="TIGR00706">
    <property type="entry name" value="SppA_dom"/>
    <property type="match status" value="1"/>
</dbReference>
<comment type="subcellular location">
    <subcellularLocation>
        <location evidence="1">Membrane</location>
    </subcellularLocation>
</comment>
<sequence>MFKFIRRALGLIFSTIGFAVVVILIIGYMKFVRSAQEDPDSDPMTDNSVLQLEVGGLPIKDFNLPTSLLSQLQKYRTQSLIELVELVNEARTDSRVKAISLSIVGNTLSAAQAEELRTALEEFRKAGKKIYAFAYAFGDNSNGTSSYYLASVADKIYMQPHGAVSIIGASLESFFLKDFLDEFDITVQAARRNEQKGVIDRFTRTDFTPEVKENLYSVISSILSHIQDASAKGRGLDKETYVTLMNTAPHQDRQAIQTKLLDDLIYRDQVRDKIKVELGNNVAFVTEKGYSPQGKRPQSKNKIGVILLEAEVPPSGSTALTMNDPYAPESLDKSFEMALKDPAVKAIVFRVNTPGGAVSGAETIYRAVKRTVDKGVPVIISMGSVAASAGYYMAAPATKIYANAMTLTGSIGIAMAKPNIGKATENYGITWDRVQIGDNAGMWSMTQDFNEAAWKKVQESLDIFYANFTQTVAEGRKLSVDNVKSIAGGQVWSGLQAKENGLVDEIGGFFAAMDEAKKIANVADTEDPNIVIFNRVNVGLPLLFSLLGEESIAIIKQAIGINTELSHTTATTRVRLVM</sequence>
<dbReference type="PANTHER" id="PTHR33209:SF1">
    <property type="entry name" value="PEPTIDASE S49 DOMAIN-CONTAINING PROTEIN"/>
    <property type="match status" value="1"/>
</dbReference>
<protein>
    <recommendedName>
        <fullName evidence="9">Peptidase S49 domain-containing protein</fullName>
    </recommendedName>
</protein>
<keyword evidence="8" id="KW-1133">Transmembrane helix</keyword>
<feature type="transmembrane region" description="Helical" evidence="8">
    <location>
        <begin position="9"/>
        <end position="29"/>
    </location>
</feature>
<dbReference type="InterPro" id="IPR002142">
    <property type="entry name" value="Peptidase_S49"/>
</dbReference>
<dbReference type="KEGG" id="paca:ID47_03450"/>
<dbReference type="GO" id="GO:0016020">
    <property type="term" value="C:membrane"/>
    <property type="evidence" value="ECO:0007669"/>
    <property type="project" value="UniProtKB-SubCell"/>
</dbReference>
<dbReference type="InterPro" id="IPR047217">
    <property type="entry name" value="S49_SppA_67K_type_N"/>
</dbReference>
<dbReference type="Gene3D" id="6.20.330.10">
    <property type="match status" value="1"/>
</dbReference>
<dbReference type="PIRSF" id="PIRSF001217">
    <property type="entry name" value="Protease_4_SppA"/>
    <property type="match status" value="1"/>
</dbReference>
<evidence type="ECO:0000313" key="11">
    <source>
        <dbReference type="Proteomes" id="UP000028926"/>
    </source>
</evidence>
<dbReference type="RefSeq" id="WP_038463802.1">
    <property type="nucleotide sequence ID" value="NZ_CP008941.1"/>
</dbReference>
<dbReference type="CDD" id="cd07023">
    <property type="entry name" value="S49_Sppa_N_C"/>
    <property type="match status" value="1"/>
</dbReference>
<evidence type="ECO:0000313" key="10">
    <source>
        <dbReference type="EMBL" id="AIK95997.1"/>
    </source>
</evidence>
<keyword evidence="6 8" id="KW-0472">Membrane</keyword>
<dbReference type="OrthoDB" id="9764363at2"/>
<dbReference type="eggNOG" id="COG0616">
    <property type="taxonomic scope" value="Bacteria"/>
</dbReference>
<proteinExistence type="inferred from homology"/>
<dbReference type="Pfam" id="PF01343">
    <property type="entry name" value="Peptidase_S49"/>
    <property type="match status" value="2"/>
</dbReference>
<organism evidence="10 11">
    <name type="scientific">Candidatus Odyssella acanthamoebae</name>
    <dbReference type="NCBI Taxonomy" id="91604"/>
    <lineage>
        <taxon>Bacteria</taxon>
        <taxon>Pseudomonadati</taxon>
        <taxon>Pseudomonadota</taxon>
        <taxon>Alphaproteobacteria</taxon>
        <taxon>Holosporales</taxon>
        <taxon>Candidatus Paracaedibacteraceae</taxon>
        <taxon>Candidatus Odyssella</taxon>
    </lineage>
</organism>
<dbReference type="GO" id="GO:0008236">
    <property type="term" value="F:serine-type peptidase activity"/>
    <property type="evidence" value="ECO:0007669"/>
    <property type="project" value="UniProtKB-KW"/>
</dbReference>
<evidence type="ECO:0000256" key="1">
    <source>
        <dbReference type="ARBA" id="ARBA00004370"/>
    </source>
</evidence>
<feature type="domain" description="Peptidase S49" evidence="9">
    <location>
        <begin position="372"/>
        <end position="522"/>
    </location>
</feature>
<dbReference type="InterPro" id="IPR004634">
    <property type="entry name" value="Pept_S49_pIV"/>
</dbReference>
<evidence type="ECO:0000256" key="6">
    <source>
        <dbReference type="ARBA" id="ARBA00023136"/>
    </source>
</evidence>
<feature type="domain" description="Peptidase S49" evidence="9">
    <location>
        <begin position="123"/>
        <end position="276"/>
    </location>
</feature>
<dbReference type="PANTHER" id="PTHR33209">
    <property type="entry name" value="PROTEASE 4"/>
    <property type="match status" value="1"/>
</dbReference>
<dbReference type="InterPro" id="IPR047272">
    <property type="entry name" value="S49_SppA_C"/>
</dbReference>
<evidence type="ECO:0000256" key="8">
    <source>
        <dbReference type="SAM" id="Phobius"/>
    </source>
</evidence>
<keyword evidence="4" id="KW-0378">Hydrolase</keyword>
<keyword evidence="3" id="KW-0645">Protease</keyword>
<dbReference type="AlphaFoldDB" id="A0A077AS52"/>
<dbReference type="CDD" id="cd07018">
    <property type="entry name" value="S49_SppA_67K_type"/>
    <property type="match status" value="1"/>
</dbReference>
<accession>A0A077AS52</accession>
<dbReference type="GO" id="GO:0006465">
    <property type="term" value="P:signal peptide processing"/>
    <property type="evidence" value="ECO:0007669"/>
    <property type="project" value="InterPro"/>
</dbReference>
<gene>
    <name evidence="10" type="ORF">ID47_03450</name>
</gene>
<dbReference type="Proteomes" id="UP000028926">
    <property type="component" value="Chromosome"/>
</dbReference>
<dbReference type="HOGENOM" id="CLU_008856_1_1_5"/>
<keyword evidence="11" id="KW-1185">Reference proteome</keyword>
<dbReference type="STRING" id="91604.ID47_03450"/>
<dbReference type="InterPro" id="IPR004635">
    <property type="entry name" value="Pept_S49_SppA"/>
</dbReference>
<dbReference type="SUPFAM" id="SSF52096">
    <property type="entry name" value="ClpP/crotonase"/>
    <property type="match status" value="2"/>
</dbReference>
<keyword evidence="8" id="KW-0812">Transmembrane</keyword>
<dbReference type="InterPro" id="IPR029045">
    <property type="entry name" value="ClpP/crotonase-like_dom_sf"/>
</dbReference>
<dbReference type="EMBL" id="CP008941">
    <property type="protein sequence ID" value="AIK95997.1"/>
    <property type="molecule type" value="Genomic_DNA"/>
</dbReference>
<evidence type="ECO:0000256" key="4">
    <source>
        <dbReference type="ARBA" id="ARBA00022801"/>
    </source>
</evidence>
<keyword evidence="5" id="KW-0720">Serine protease</keyword>